<reference evidence="1 2" key="1">
    <citation type="submission" date="2016-02" db="EMBL/GenBank/DDBJ databases">
        <title>Genome analysis of coral dinoflagellate symbionts highlights evolutionary adaptations to a symbiotic lifestyle.</title>
        <authorList>
            <person name="Aranda M."/>
            <person name="Li Y."/>
            <person name="Liew Y.J."/>
            <person name="Baumgarten S."/>
            <person name="Simakov O."/>
            <person name="Wilson M."/>
            <person name="Piel J."/>
            <person name="Ashoor H."/>
            <person name="Bougouffa S."/>
            <person name="Bajic V.B."/>
            <person name="Ryu T."/>
            <person name="Ravasi T."/>
            <person name="Bayer T."/>
            <person name="Micklem G."/>
            <person name="Kim H."/>
            <person name="Bhak J."/>
            <person name="Lajeunesse T.C."/>
            <person name="Voolstra C.R."/>
        </authorList>
    </citation>
    <scope>NUCLEOTIDE SEQUENCE [LARGE SCALE GENOMIC DNA]</scope>
    <source>
        <strain evidence="1 2">CCMP2467</strain>
    </source>
</reference>
<dbReference type="EMBL" id="LSRX01000180">
    <property type="protein sequence ID" value="OLQ05579.1"/>
    <property type="molecule type" value="Genomic_DNA"/>
</dbReference>
<gene>
    <name evidence="1" type="ORF">AK812_SmicGene11221</name>
</gene>
<dbReference type="AlphaFoldDB" id="A0A1Q9EDT9"/>
<sequence length="94" mass="10201">MKSEVFEFSRARRVRSVTRDTGAQAPHWRFQATLTDARTGMALFRDDGVVLVAASPTAPLQQPVMPSFKVEMMMAAPQQGQPLSGVSWPGAVPG</sequence>
<evidence type="ECO:0000313" key="1">
    <source>
        <dbReference type="EMBL" id="OLQ05579.1"/>
    </source>
</evidence>
<protein>
    <submittedName>
        <fullName evidence="1">Uncharacterized protein</fullName>
    </submittedName>
</protein>
<dbReference type="Proteomes" id="UP000186817">
    <property type="component" value="Unassembled WGS sequence"/>
</dbReference>
<keyword evidence="2" id="KW-1185">Reference proteome</keyword>
<name>A0A1Q9EDT9_SYMMI</name>
<comment type="caution">
    <text evidence="1">The sequence shown here is derived from an EMBL/GenBank/DDBJ whole genome shotgun (WGS) entry which is preliminary data.</text>
</comment>
<accession>A0A1Q9EDT9</accession>
<organism evidence="1 2">
    <name type="scientific">Symbiodinium microadriaticum</name>
    <name type="common">Dinoflagellate</name>
    <name type="synonym">Zooxanthella microadriatica</name>
    <dbReference type="NCBI Taxonomy" id="2951"/>
    <lineage>
        <taxon>Eukaryota</taxon>
        <taxon>Sar</taxon>
        <taxon>Alveolata</taxon>
        <taxon>Dinophyceae</taxon>
        <taxon>Suessiales</taxon>
        <taxon>Symbiodiniaceae</taxon>
        <taxon>Symbiodinium</taxon>
    </lineage>
</organism>
<evidence type="ECO:0000313" key="2">
    <source>
        <dbReference type="Proteomes" id="UP000186817"/>
    </source>
</evidence>
<proteinExistence type="predicted"/>